<dbReference type="PATRIC" id="fig|1283301.3.peg.1089"/>
<dbReference type="EMBL" id="AOPY01001296">
    <property type="protein sequence ID" value="EPJ41814.1"/>
    <property type="molecule type" value="Genomic_DNA"/>
</dbReference>
<evidence type="ECO:0000313" key="2">
    <source>
        <dbReference type="Proteomes" id="UP000015001"/>
    </source>
</evidence>
<name>S4NTV9_9ACTN</name>
<protein>
    <recommendedName>
        <fullName evidence="3">A/G-specific adenine glycosylase</fullName>
    </recommendedName>
</protein>
<organism evidence="1 2">
    <name type="scientific">Streptomyces afghaniensis 772</name>
    <dbReference type="NCBI Taxonomy" id="1283301"/>
    <lineage>
        <taxon>Bacteria</taxon>
        <taxon>Bacillati</taxon>
        <taxon>Actinomycetota</taxon>
        <taxon>Actinomycetes</taxon>
        <taxon>Kitasatosporales</taxon>
        <taxon>Streptomycetaceae</taxon>
        <taxon>Streptomyces</taxon>
    </lineage>
</organism>
<dbReference type="Proteomes" id="UP000015001">
    <property type="component" value="Unassembled WGS sequence"/>
</dbReference>
<keyword evidence="2" id="KW-1185">Reference proteome</keyword>
<reference evidence="1" key="1">
    <citation type="submission" date="2013-02" db="EMBL/GenBank/DDBJ databases">
        <title>Draft Genome Sequence of Streptomyces afghaniensis, Which Produces Compounds of the Julimycin B-Complex.</title>
        <authorList>
            <person name="Gruening B.A."/>
            <person name="Praeg A."/>
            <person name="Erxleben A."/>
            <person name="Guenther S."/>
            <person name="Fiedler H.-P."/>
            <person name="Goodfellow M."/>
            <person name="Mueller M."/>
        </authorList>
    </citation>
    <scope>NUCLEOTIDE SEQUENCE [LARGE SCALE GENOMIC DNA]</scope>
    <source>
        <strain evidence="1">772</strain>
    </source>
</reference>
<dbReference type="HOGENOM" id="CLU_3122968_0_0_11"/>
<evidence type="ECO:0000313" key="1">
    <source>
        <dbReference type="EMBL" id="EPJ41814.1"/>
    </source>
</evidence>
<gene>
    <name evidence="1" type="ORF">STAFG_1107</name>
</gene>
<proteinExistence type="predicted"/>
<dbReference type="AlphaFoldDB" id="S4NTV9"/>
<accession>S4NTV9</accession>
<sequence>MLREAHGPVPQSALDRVWHEPVQRARALDGLVADGLVEPLAGGLYRLPLT</sequence>
<evidence type="ECO:0008006" key="3">
    <source>
        <dbReference type="Google" id="ProtNLM"/>
    </source>
</evidence>
<comment type="caution">
    <text evidence="1">The sequence shown here is derived from an EMBL/GenBank/DDBJ whole genome shotgun (WGS) entry which is preliminary data.</text>
</comment>